<name>A0A0F9M147_9ZZZZ</name>
<reference evidence="1" key="1">
    <citation type="journal article" date="2015" name="Nature">
        <title>Complex archaea that bridge the gap between prokaryotes and eukaryotes.</title>
        <authorList>
            <person name="Spang A."/>
            <person name="Saw J.H."/>
            <person name="Jorgensen S.L."/>
            <person name="Zaremba-Niedzwiedzka K."/>
            <person name="Martijn J."/>
            <person name="Lind A.E."/>
            <person name="van Eijk R."/>
            <person name="Schleper C."/>
            <person name="Guy L."/>
            <person name="Ettema T.J."/>
        </authorList>
    </citation>
    <scope>NUCLEOTIDE SEQUENCE</scope>
</reference>
<proteinExistence type="predicted"/>
<sequence length="61" mass="7197">FDAIRAARIDRFRCQRLRNVKLACHTEEYVAESGARFDPNRLRTVEWTERWYPSGVTALPT</sequence>
<feature type="non-terminal residue" evidence="1">
    <location>
        <position position="1"/>
    </location>
</feature>
<evidence type="ECO:0000313" key="1">
    <source>
        <dbReference type="EMBL" id="KKM70355.1"/>
    </source>
</evidence>
<dbReference type="EMBL" id="LAZR01009832">
    <property type="protein sequence ID" value="KKM70355.1"/>
    <property type="molecule type" value="Genomic_DNA"/>
</dbReference>
<accession>A0A0F9M147</accession>
<gene>
    <name evidence="1" type="ORF">LCGC14_1441510</name>
</gene>
<dbReference type="AlphaFoldDB" id="A0A0F9M147"/>
<comment type="caution">
    <text evidence="1">The sequence shown here is derived from an EMBL/GenBank/DDBJ whole genome shotgun (WGS) entry which is preliminary data.</text>
</comment>
<protein>
    <submittedName>
        <fullName evidence="1">Uncharacterized protein</fullName>
    </submittedName>
</protein>
<organism evidence="1">
    <name type="scientific">marine sediment metagenome</name>
    <dbReference type="NCBI Taxonomy" id="412755"/>
    <lineage>
        <taxon>unclassified sequences</taxon>
        <taxon>metagenomes</taxon>
        <taxon>ecological metagenomes</taxon>
    </lineage>
</organism>